<evidence type="ECO:0000256" key="1">
    <source>
        <dbReference type="ARBA" id="ARBA00004651"/>
    </source>
</evidence>
<dbReference type="InterPro" id="IPR052031">
    <property type="entry name" value="Membrane_Transporter-Flippase"/>
</dbReference>
<protein>
    <submittedName>
        <fullName evidence="8">MATE family efflux transporter</fullName>
    </submittedName>
</protein>
<dbReference type="AlphaFoldDB" id="A0A9D2JHC6"/>
<reference evidence="8" key="2">
    <citation type="submission" date="2021-04" db="EMBL/GenBank/DDBJ databases">
        <authorList>
            <person name="Gilroy R."/>
        </authorList>
    </citation>
    <scope>NUCLEOTIDE SEQUENCE</scope>
    <source>
        <strain evidence="8">3436</strain>
    </source>
</reference>
<keyword evidence="2" id="KW-0813">Transport</keyword>
<dbReference type="PIRSF" id="PIRSF006603">
    <property type="entry name" value="DinF"/>
    <property type="match status" value="1"/>
</dbReference>
<feature type="transmembrane region" description="Helical" evidence="7">
    <location>
        <begin position="100"/>
        <end position="117"/>
    </location>
</feature>
<evidence type="ECO:0000256" key="4">
    <source>
        <dbReference type="ARBA" id="ARBA00022692"/>
    </source>
</evidence>
<feature type="transmembrane region" description="Helical" evidence="7">
    <location>
        <begin position="389"/>
        <end position="409"/>
    </location>
</feature>
<feature type="transmembrane region" description="Helical" evidence="7">
    <location>
        <begin position="137"/>
        <end position="156"/>
    </location>
</feature>
<dbReference type="InterPro" id="IPR048279">
    <property type="entry name" value="MdtK-like"/>
</dbReference>
<keyword evidence="5 7" id="KW-1133">Transmembrane helix</keyword>
<comment type="subcellular location">
    <subcellularLocation>
        <location evidence="1">Cell membrane</location>
        <topology evidence="1">Multi-pass membrane protein</topology>
    </subcellularLocation>
</comment>
<dbReference type="GO" id="GO:0015297">
    <property type="term" value="F:antiporter activity"/>
    <property type="evidence" value="ECO:0007669"/>
    <property type="project" value="InterPro"/>
</dbReference>
<proteinExistence type="predicted"/>
<feature type="transmembrane region" description="Helical" evidence="7">
    <location>
        <begin position="285"/>
        <end position="308"/>
    </location>
</feature>
<accession>A0A9D2JHC6</accession>
<feature type="transmembrane region" description="Helical" evidence="7">
    <location>
        <begin position="320"/>
        <end position="341"/>
    </location>
</feature>
<feature type="transmembrane region" description="Helical" evidence="7">
    <location>
        <begin position="168"/>
        <end position="190"/>
    </location>
</feature>
<feature type="transmembrane region" description="Helical" evidence="7">
    <location>
        <begin position="55"/>
        <end position="80"/>
    </location>
</feature>
<evidence type="ECO:0000256" key="2">
    <source>
        <dbReference type="ARBA" id="ARBA00022448"/>
    </source>
</evidence>
<dbReference type="CDD" id="cd13138">
    <property type="entry name" value="MATE_yoeA_like"/>
    <property type="match status" value="1"/>
</dbReference>
<name>A0A9D2JHC6_9FIRM</name>
<evidence type="ECO:0000313" key="8">
    <source>
        <dbReference type="EMBL" id="HIZ49282.1"/>
    </source>
</evidence>
<dbReference type="PANTHER" id="PTHR43549:SF3">
    <property type="entry name" value="MULTIDRUG RESISTANCE PROTEIN YPNP-RELATED"/>
    <property type="match status" value="1"/>
</dbReference>
<evidence type="ECO:0000256" key="3">
    <source>
        <dbReference type="ARBA" id="ARBA00022475"/>
    </source>
</evidence>
<dbReference type="GO" id="GO:0005886">
    <property type="term" value="C:plasma membrane"/>
    <property type="evidence" value="ECO:0007669"/>
    <property type="project" value="UniProtKB-SubCell"/>
</dbReference>
<dbReference type="Pfam" id="PF01554">
    <property type="entry name" value="MatE"/>
    <property type="match status" value="2"/>
</dbReference>
<dbReference type="Proteomes" id="UP000824031">
    <property type="component" value="Unassembled WGS sequence"/>
</dbReference>
<keyword evidence="4 7" id="KW-0812">Transmembrane</keyword>
<dbReference type="GO" id="GO:0042910">
    <property type="term" value="F:xenobiotic transmembrane transporter activity"/>
    <property type="evidence" value="ECO:0007669"/>
    <property type="project" value="InterPro"/>
</dbReference>
<reference evidence="8" key="1">
    <citation type="journal article" date="2021" name="PeerJ">
        <title>Extensive microbial diversity within the chicken gut microbiome revealed by metagenomics and culture.</title>
        <authorList>
            <person name="Gilroy R."/>
            <person name="Ravi A."/>
            <person name="Getino M."/>
            <person name="Pursley I."/>
            <person name="Horton D.L."/>
            <person name="Alikhan N.F."/>
            <person name="Baker D."/>
            <person name="Gharbi K."/>
            <person name="Hall N."/>
            <person name="Watson M."/>
            <person name="Adriaenssens E.M."/>
            <person name="Foster-Nyarko E."/>
            <person name="Jarju S."/>
            <person name="Secka A."/>
            <person name="Antonio M."/>
            <person name="Oren A."/>
            <person name="Chaudhuri R.R."/>
            <person name="La Ragione R."/>
            <person name="Hildebrand F."/>
            <person name="Pallen M.J."/>
        </authorList>
    </citation>
    <scope>NUCLEOTIDE SEQUENCE</scope>
    <source>
        <strain evidence="8">3436</strain>
    </source>
</reference>
<dbReference type="PANTHER" id="PTHR43549">
    <property type="entry name" value="MULTIDRUG RESISTANCE PROTEIN YPNP-RELATED"/>
    <property type="match status" value="1"/>
</dbReference>
<gene>
    <name evidence="8" type="ORF">H9810_11235</name>
</gene>
<dbReference type="NCBIfam" id="TIGR00797">
    <property type="entry name" value="matE"/>
    <property type="match status" value="1"/>
</dbReference>
<organism evidence="8 9">
    <name type="scientific">Candidatus Gemmiger excrementavium</name>
    <dbReference type="NCBI Taxonomy" id="2838608"/>
    <lineage>
        <taxon>Bacteria</taxon>
        <taxon>Bacillati</taxon>
        <taxon>Bacillota</taxon>
        <taxon>Clostridia</taxon>
        <taxon>Eubacteriales</taxon>
        <taxon>Gemmiger</taxon>
    </lineage>
</organism>
<dbReference type="InterPro" id="IPR002528">
    <property type="entry name" value="MATE_fam"/>
</dbReference>
<keyword evidence="6 7" id="KW-0472">Membrane</keyword>
<feature type="transmembrane region" description="Helical" evidence="7">
    <location>
        <begin position="353"/>
        <end position="377"/>
    </location>
</feature>
<evidence type="ECO:0000256" key="7">
    <source>
        <dbReference type="SAM" id="Phobius"/>
    </source>
</evidence>
<evidence type="ECO:0000313" key="9">
    <source>
        <dbReference type="Proteomes" id="UP000824031"/>
    </source>
</evidence>
<keyword evidence="3" id="KW-1003">Cell membrane</keyword>
<dbReference type="EMBL" id="DXBO01000166">
    <property type="protein sequence ID" value="HIZ49282.1"/>
    <property type="molecule type" value="Genomic_DNA"/>
</dbReference>
<feature type="transmembrane region" description="Helical" evidence="7">
    <location>
        <begin position="18"/>
        <end position="35"/>
    </location>
</feature>
<feature type="transmembrane region" description="Helical" evidence="7">
    <location>
        <begin position="237"/>
        <end position="257"/>
    </location>
</feature>
<evidence type="ECO:0000256" key="6">
    <source>
        <dbReference type="ARBA" id="ARBA00023136"/>
    </source>
</evidence>
<comment type="caution">
    <text evidence="8">The sequence shown here is derived from an EMBL/GenBank/DDBJ whole genome shotgun (WGS) entry which is preliminary data.</text>
</comment>
<feature type="transmembrane region" description="Helical" evidence="7">
    <location>
        <begin position="421"/>
        <end position="438"/>
    </location>
</feature>
<sequence>MRTVKQTDILTGSIPRQLLAFFLPIWFGTLFQQLYNTADTLIVGNFVGTNALAAVGATGAFVNLLVGLFVGLCSGAGVVVAQSYGARDLDAVDRQVHTSLVFSVVIGAVLTVVGLLTAEPVLRLMGTPEEILGDAALYLRIYFLGMIPQILYNMGTNILRAAGDSKRPLYFLIVASLVNIVLDIVFIAVFHWGVAGAALATILSQVASAVLTLRCLAGSQGMPWHLAAAKLRMERTILVAICMIGIPAAAQSALYNISNMMIQSCMNGFGTDAIAAWGVYGKIDFIFWMTINSLGISITTFAGQNFGARQYDRVRRGTRICLGMAAAAALGISVVFFLGAGPLFRLFSQDPEVIAVGVDMMHILVPAYITYVCIEILSGALRGCGDVRVPTLITVVCVCGLRILWLVTAVPRWHTVATVEFSYPITWTLASALFVVYYKKGNWLRRCIAVRHGETQEQPNA</sequence>
<feature type="transmembrane region" description="Helical" evidence="7">
    <location>
        <begin position="196"/>
        <end position="216"/>
    </location>
</feature>
<evidence type="ECO:0000256" key="5">
    <source>
        <dbReference type="ARBA" id="ARBA00022989"/>
    </source>
</evidence>